<evidence type="ECO:0000256" key="1">
    <source>
        <dbReference type="SAM" id="MobiDB-lite"/>
    </source>
</evidence>
<feature type="region of interest" description="Disordered" evidence="1">
    <location>
        <begin position="1"/>
        <end position="43"/>
    </location>
</feature>
<sequence>MERTVIEDPQDPLNRPDYGAAPRMKPSKSISEQDEQISWKQNQISSPLGLKQALRNFVVGTLASDETDAGGRNEWKGTEDRGALDQAGQGEGQGEGQSEEKRE</sequence>
<feature type="region of interest" description="Disordered" evidence="1">
    <location>
        <begin position="62"/>
        <end position="103"/>
    </location>
</feature>
<organism evidence="2 3">
    <name type="scientific">Riccia sorocarpa</name>
    <dbReference type="NCBI Taxonomy" id="122646"/>
    <lineage>
        <taxon>Eukaryota</taxon>
        <taxon>Viridiplantae</taxon>
        <taxon>Streptophyta</taxon>
        <taxon>Embryophyta</taxon>
        <taxon>Marchantiophyta</taxon>
        <taxon>Marchantiopsida</taxon>
        <taxon>Marchantiidae</taxon>
        <taxon>Marchantiales</taxon>
        <taxon>Ricciaceae</taxon>
        <taxon>Riccia</taxon>
    </lineage>
</organism>
<dbReference type="Proteomes" id="UP001633002">
    <property type="component" value="Unassembled WGS sequence"/>
</dbReference>
<proteinExistence type="predicted"/>
<accession>A0ABD3GM64</accession>
<dbReference type="AlphaFoldDB" id="A0ABD3GM64"/>
<evidence type="ECO:0000313" key="2">
    <source>
        <dbReference type="EMBL" id="KAL3678274.1"/>
    </source>
</evidence>
<reference evidence="2 3" key="1">
    <citation type="submission" date="2024-09" db="EMBL/GenBank/DDBJ databases">
        <title>Chromosome-scale assembly of Riccia sorocarpa.</title>
        <authorList>
            <person name="Paukszto L."/>
        </authorList>
    </citation>
    <scope>NUCLEOTIDE SEQUENCE [LARGE SCALE GENOMIC DNA]</scope>
    <source>
        <strain evidence="2">LP-2024</strain>
        <tissue evidence="2">Aerial parts of the thallus</tissue>
    </source>
</reference>
<name>A0ABD3GM64_9MARC</name>
<dbReference type="EMBL" id="JBJQOH010000007">
    <property type="protein sequence ID" value="KAL3678274.1"/>
    <property type="molecule type" value="Genomic_DNA"/>
</dbReference>
<comment type="caution">
    <text evidence="2">The sequence shown here is derived from an EMBL/GenBank/DDBJ whole genome shotgun (WGS) entry which is preliminary data.</text>
</comment>
<protein>
    <submittedName>
        <fullName evidence="2">Uncharacterized protein</fullName>
    </submittedName>
</protein>
<evidence type="ECO:0000313" key="3">
    <source>
        <dbReference type="Proteomes" id="UP001633002"/>
    </source>
</evidence>
<feature type="compositionally biased region" description="Basic and acidic residues" evidence="1">
    <location>
        <begin position="69"/>
        <end position="83"/>
    </location>
</feature>
<keyword evidence="3" id="KW-1185">Reference proteome</keyword>
<gene>
    <name evidence="2" type="ORF">R1sor_021230</name>
</gene>